<keyword evidence="3" id="KW-0804">Transcription</keyword>
<evidence type="ECO:0000256" key="4">
    <source>
        <dbReference type="ARBA" id="ARBA00023242"/>
    </source>
</evidence>
<dbReference type="Proteomes" id="UP000507470">
    <property type="component" value="Unassembled WGS sequence"/>
</dbReference>
<dbReference type="EMBL" id="CACVKT020002953">
    <property type="protein sequence ID" value="CAC5380856.1"/>
    <property type="molecule type" value="Genomic_DNA"/>
</dbReference>
<reference evidence="5 6" key="1">
    <citation type="submission" date="2020-06" db="EMBL/GenBank/DDBJ databases">
        <authorList>
            <person name="Li R."/>
            <person name="Bekaert M."/>
        </authorList>
    </citation>
    <scope>NUCLEOTIDE SEQUENCE [LARGE SCALE GENOMIC DNA]</scope>
    <source>
        <strain evidence="6">wild</strain>
    </source>
</reference>
<evidence type="ECO:0000256" key="1">
    <source>
        <dbReference type="ARBA" id="ARBA00004123"/>
    </source>
</evidence>
<dbReference type="InterPro" id="IPR011520">
    <property type="entry name" value="Vg_fam"/>
</dbReference>
<sequence>MYQFYSPYFTHKSSSNEFSKIGSSGIYDYHLSGDYLTSNHSTTSELERDLHSGLDSETERPKSSQYIAPNCVLFNYFSGDVSTVVDDHFSRALSQPSSFTLDKCNTGDRKPEKPLMCQRKLPSSFWNSNHKRTSPYGSSCGLDYRDPRDPYFPPSWYTLQNNHWPYSFPRHHAHSELGQNFTYSSLDTAGKLGTPYQSLMFPSGYESRQNKYDFTKNMESLSSPSNYYGLSRFGMDLATKGNIESTVSGLEYQLQSARREMCW</sequence>
<evidence type="ECO:0008006" key="7">
    <source>
        <dbReference type="Google" id="ProtNLM"/>
    </source>
</evidence>
<comment type="subcellular location">
    <subcellularLocation>
        <location evidence="1">Nucleus</location>
    </subcellularLocation>
</comment>
<dbReference type="OrthoDB" id="10069705at2759"/>
<protein>
    <recommendedName>
        <fullName evidence="7">VGLL2</fullName>
    </recommendedName>
</protein>
<dbReference type="PANTHER" id="PTHR15950:SF15">
    <property type="entry name" value="PROTEIN VESTIGIAL"/>
    <property type="match status" value="1"/>
</dbReference>
<keyword evidence="6" id="KW-1185">Reference proteome</keyword>
<dbReference type="GO" id="GO:0005634">
    <property type="term" value="C:nucleus"/>
    <property type="evidence" value="ECO:0007669"/>
    <property type="project" value="UniProtKB-SubCell"/>
</dbReference>
<evidence type="ECO:0000256" key="3">
    <source>
        <dbReference type="ARBA" id="ARBA00023163"/>
    </source>
</evidence>
<organism evidence="5 6">
    <name type="scientific">Mytilus coruscus</name>
    <name type="common">Sea mussel</name>
    <dbReference type="NCBI Taxonomy" id="42192"/>
    <lineage>
        <taxon>Eukaryota</taxon>
        <taxon>Metazoa</taxon>
        <taxon>Spiralia</taxon>
        <taxon>Lophotrochozoa</taxon>
        <taxon>Mollusca</taxon>
        <taxon>Bivalvia</taxon>
        <taxon>Autobranchia</taxon>
        <taxon>Pteriomorphia</taxon>
        <taxon>Mytilida</taxon>
        <taxon>Mytiloidea</taxon>
        <taxon>Mytilidae</taxon>
        <taxon>Mytilinae</taxon>
        <taxon>Mytilus</taxon>
    </lineage>
</organism>
<dbReference type="GO" id="GO:0006355">
    <property type="term" value="P:regulation of DNA-templated transcription"/>
    <property type="evidence" value="ECO:0007669"/>
    <property type="project" value="InterPro"/>
</dbReference>
<keyword evidence="4" id="KW-0539">Nucleus</keyword>
<evidence type="ECO:0000313" key="6">
    <source>
        <dbReference type="Proteomes" id="UP000507470"/>
    </source>
</evidence>
<dbReference type="Pfam" id="PF07545">
    <property type="entry name" value="Vg_Tdu"/>
    <property type="match status" value="1"/>
</dbReference>
<evidence type="ECO:0000313" key="5">
    <source>
        <dbReference type="EMBL" id="CAC5380856.1"/>
    </source>
</evidence>
<dbReference type="PANTHER" id="PTHR15950">
    <property type="entry name" value="TRANSCRIPTION COFACTOR VESTIGIAL-LIKE PROTEIN"/>
    <property type="match status" value="1"/>
</dbReference>
<proteinExistence type="predicted"/>
<evidence type="ECO:0000256" key="2">
    <source>
        <dbReference type="ARBA" id="ARBA00023015"/>
    </source>
</evidence>
<accession>A0A6J8BBB9</accession>
<keyword evidence="2" id="KW-0805">Transcription regulation</keyword>
<dbReference type="AlphaFoldDB" id="A0A6J8BBB9"/>
<gene>
    <name evidence="5" type="ORF">MCOR_16786</name>
</gene>
<name>A0A6J8BBB9_MYTCO</name>